<reference evidence="1" key="1">
    <citation type="thesis" date="2020" institute="ProQuest LLC" country="789 East Eisenhower Parkway, Ann Arbor, MI, USA">
        <title>Comparative Genomics and Chromosome Evolution.</title>
        <authorList>
            <person name="Mudd A.B."/>
        </authorList>
    </citation>
    <scope>NUCLEOTIDE SEQUENCE</scope>
    <source>
        <strain evidence="1">HN-11 Male</strain>
        <tissue evidence="1">Kidney and liver</tissue>
    </source>
</reference>
<dbReference type="EMBL" id="WNTK01000049">
    <property type="protein sequence ID" value="KAG9472528.1"/>
    <property type="molecule type" value="Genomic_DNA"/>
</dbReference>
<dbReference type="Proteomes" id="UP000770717">
    <property type="component" value="Unassembled WGS sequence"/>
</dbReference>
<name>A0A8J6ENY0_ELECQ</name>
<evidence type="ECO:0000313" key="1">
    <source>
        <dbReference type="EMBL" id="KAG9472528.1"/>
    </source>
</evidence>
<keyword evidence="2" id="KW-1185">Reference proteome</keyword>
<organism evidence="1 2">
    <name type="scientific">Eleutherodactylus coqui</name>
    <name type="common">Puerto Rican coqui</name>
    <dbReference type="NCBI Taxonomy" id="57060"/>
    <lineage>
        <taxon>Eukaryota</taxon>
        <taxon>Metazoa</taxon>
        <taxon>Chordata</taxon>
        <taxon>Craniata</taxon>
        <taxon>Vertebrata</taxon>
        <taxon>Euteleostomi</taxon>
        <taxon>Amphibia</taxon>
        <taxon>Batrachia</taxon>
        <taxon>Anura</taxon>
        <taxon>Neobatrachia</taxon>
        <taxon>Hyloidea</taxon>
        <taxon>Eleutherodactylidae</taxon>
        <taxon>Eleutherodactylinae</taxon>
        <taxon>Eleutherodactylus</taxon>
        <taxon>Eleutherodactylus</taxon>
    </lineage>
</organism>
<accession>A0A8J6ENY0</accession>
<sequence>MVPAAIPVQALCVDSGSPSLHACTAGFSGFRLFYHSGSDTLIQRFHWGLPDYVTPKTLSCINSWRPAADSPGGRESQTM</sequence>
<proteinExistence type="predicted"/>
<comment type="caution">
    <text evidence="1">The sequence shown here is derived from an EMBL/GenBank/DDBJ whole genome shotgun (WGS) entry which is preliminary data.</text>
</comment>
<evidence type="ECO:0000313" key="2">
    <source>
        <dbReference type="Proteomes" id="UP000770717"/>
    </source>
</evidence>
<protein>
    <submittedName>
        <fullName evidence="1">Uncharacterized protein</fullName>
    </submittedName>
</protein>
<gene>
    <name evidence="1" type="ORF">GDO78_019077</name>
</gene>
<dbReference type="AlphaFoldDB" id="A0A8J6ENY0"/>